<dbReference type="SUPFAM" id="SSF53474">
    <property type="entry name" value="alpha/beta-Hydrolases"/>
    <property type="match status" value="1"/>
</dbReference>
<dbReference type="EC" id="3.4.21.26" evidence="2"/>
<comment type="catalytic activity">
    <reaction evidence="1">
        <text>Hydrolysis of Pro-|-Xaa &gt;&gt; Ala-|-Xaa in oligopeptides.</text>
        <dbReference type="EC" id="3.4.21.26"/>
    </reaction>
</comment>
<dbReference type="FunCoup" id="A0A4R6QHH6">
    <property type="interactions" value="496"/>
</dbReference>
<dbReference type="GO" id="GO:0006508">
    <property type="term" value="P:proteolysis"/>
    <property type="evidence" value="ECO:0007669"/>
    <property type="project" value="InterPro"/>
</dbReference>
<dbReference type="Gene3D" id="2.130.10.120">
    <property type="entry name" value="Prolyl oligopeptidase, N-terminal domain"/>
    <property type="match status" value="1"/>
</dbReference>
<evidence type="ECO:0000313" key="5">
    <source>
        <dbReference type="Proteomes" id="UP000295361"/>
    </source>
</evidence>
<gene>
    <name evidence="4" type="ORF">DES47_10977</name>
</gene>
<dbReference type="GO" id="GO:0004252">
    <property type="term" value="F:serine-type endopeptidase activity"/>
    <property type="evidence" value="ECO:0007669"/>
    <property type="project" value="UniProtKB-EC"/>
</dbReference>
<evidence type="ECO:0000256" key="1">
    <source>
        <dbReference type="ARBA" id="ARBA00001070"/>
    </source>
</evidence>
<dbReference type="EMBL" id="SNXS01000009">
    <property type="protein sequence ID" value="TDP62097.1"/>
    <property type="molecule type" value="Genomic_DNA"/>
</dbReference>
<dbReference type="InterPro" id="IPR051167">
    <property type="entry name" value="Prolyl_oligopep/macrocyclase"/>
</dbReference>
<dbReference type="RefSeq" id="WP_133703281.1">
    <property type="nucleotide sequence ID" value="NZ_SNXS01000009.1"/>
</dbReference>
<evidence type="ECO:0000313" key="4">
    <source>
        <dbReference type="EMBL" id="TDP62097.1"/>
    </source>
</evidence>
<dbReference type="Proteomes" id="UP000295361">
    <property type="component" value="Unassembled WGS sequence"/>
</dbReference>
<evidence type="ECO:0000256" key="2">
    <source>
        <dbReference type="ARBA" id="ARBA00011897"/>
    </source>
</evidence>
<dbReference type="PANTHER" id="PTHR42881:SF2">
    <property type="entry name" value="PROLYL ENDOPEPTIDASE"/>
    <property type="match status" value="1"/>
</dbReference>
<dbReference type="PANTHER" id="PTHR42881">
    <property type="entry name" value="PROLYL ENDOPEPTIDASE"/>
    <property type="match status" value="1"/>
</dbReference>
<dbReference type="InParanoid" id="A0A4R6QHH6"/>
<dbReference type="InterPro" id="IPR001375">
    <property type="entry name" value="Peptidase_S9_cat"/>
</dbReference>
<protein>
    <recommendedName>
        <fullName evidence="2">prolyl oligopeptidase</fullName>
        <ecNumber evidence="2">3.4.21.26</ecNumber>
    </recommendedName>
</protein>
<name>A0A4R6QHH6_9BURK</name>
<dbReference type="PRINTS" id="PR00862">
    <property type="entry name" value="PROLIGOPTASE"/>
</dbReference>
<keyword evidence="5" id="KW-1185">Reference proteome</keyword>
<dbReference type="AlphaFoldDB" id="A0A4R6QHH6"/>
<feature type="domain" description="Peptidase S9 prolyl oligopeptidase catalytic" evidence="3">
    <location>
        <begin position="484"/>
        <end position="688"/>
    </location>
</feature>
<reference evidence="4 5" key="1">
    <citation type="submission" date="2019-03" db="EMBL/GenBank/DDBJ databases">
        <title>Genomic Encyclopedia of Type Strains, Phase IV (KMG-IV): sequencing the most valuable type-strain genomes for metagenomic binning, comparative biology and taxonomic classification.</title>
        <authorList>
            <person name="Goeker M."/>
        </authorList>
    </citation>
    <scope>NUCLEOTIDE SEQUENCE [LARGE SCALE GENOMIC DNA]</scope>
    <source>
        <strain evidence="4 5">DSM 16998</strain>
    </source>
</reference>
<dbReference type="InterPro" id="IPR002470">
    <property type="entry name" value="Peptidase_S9A"/>
</dbReference>
<accession>A0A4R6QHH6</accession>
<dbReference type="Gene3D" id="3.40.50.1820">
    <property type="entry name" value="alpha/beta hydrolase"/>
    <property type="match status" value="1"/>
</dbReference>
<proteinExistence type="predicted"/>
<dbReference type="GO" id="GO:0005829">
    <property type="term" value="C:cytosol"/>
    <property type="evidence" value="ECO:0007669"/>
    <property type="project" value="TreeGrafter"/>
</dbReference>
<dbReference type="InterPro" id="IPR029058">
    <property type="entry name" value="AB_hydrolase_fold"/>
</dbReference>
<dbReference type="OrthoDB" id="9801421at2"/>
<sequence length="696" mass="74729">MTSSFAQDHADALLWLEPPYSEQALQWAQRATQNSIKVLQSSKRYAGLLAELTQINASAGQVSEIAFAGHLAVRLHKTASHPRGLLQTATRAKEGLGRWKTVLDVGALGASEGKDYSLYWSNASCLAHHYERCLLDLHEAGGDEAELREFDLSTGRFVEGGFALARSRYTATWVDADTLLVGHTLGDAPRTMTGHPAQALLWKRGTALEKARPVLSIPAGNAKFQALPAGHHGQAVLVQVVDYTTFVLHRVMADGSVRKLELPTALKFGFAANAQRVFAMLGSAETLNGELVPADSLIAARLDAGLGEQSSVELVYRAKPGEVVDSVFGIHVSDQSVAVPMRSGLSLWVDVARLENGRWQSRRVVEPVPGVSSSVVGSGGGVDGFVILSSGFLTPPVQEWVRGDGQHTVLERQPAQFDASGLRVELCKAKSRDGQVVEYFRVGPKQTAGKPVPTLITGYGAFGISMGPGYFTTGFSGAAFGGATLKLWLERGGALVVPAIRGGGEYGAEWHRSAMREKRQNSYDDFHAVAESLIQGGYTDRARLGVFGTSNGGLLAAVAGTQRPELYGAIVSDVPLADMLRFPEMGEGPAWINEYGDPKNPLDAAWLSQYSPVQNVRKGQDYPAFLVTVATTDNRVGPGHARKLAKRLMDVDAKVLFLEPDGGGHSVSDSLQRPDMMAMRATFFIDTLMGPLPAAR</sequence>
<evidence type="ECO:0000259" key="3">
    <source>
        <dbReference type="Pfam" id="PF00326"/>
    </source>
</evidence>
<comment type="caution">
    <text evidence="4">The sequence shown here is derived from an EMBL/GenBank/DDBJ whole genome shotgun (WGS) entry which is preliminary data.</text>
</comment>
<dbReference type="GO" id="GO:0070012">
    <property type="term" value="F:oligopeptidase activity"/>
    <property type="evidence" value="ECO:0007669"/>
    <property type="project" value="TreeGrafter"/>
</dbReference>
<dbReference type="SUPFAM" id="SSF50993">
    <property type="entry name" value="Peptidase/esterase 'gauge' domain"/>
    <property type="match status" value="1"/>
</dbReference>
<organism evidence="4 5">
    <name type="scientific">Roseateles toxinivorans</name>
    <dbReference type="NCBI Taxonomy" id="270368"/>
    <lineage>
        <taxon>Bacteria</taxon>
        <taxon>Pseudomonadati</taxon>
        <taxon>Pseudomonadota</taxon>
        <taxon>Betaproteobacteria</taxon>
        <taxon>Burkholderiales</taxon>
        <taxon>Sphaerotilaceae</taxon>
        <taxon>Roseateles</taxon>
    </lineage>
</organism>
<dbReference type="Pfam" id="PF00326">
    <property type="entry name" value="Peptidase_S9"/>
    <property type="match status" value="1"/>
</dbReference>